<dbReference type="PROSITE" id="PS50928">
    <property type="entry name" value="ABC_TM1"/>
    <property type="match status" value="1"/>
</dbReference>
<evidence type="ECO:0000256" key="1">
    <source>
        <dbReference type="ARBA" id="ARBA00004651"/>
    </source>
</evidence>
<dbReference type="RefSeq" id="WP_131498082.1">
    <property type="nucleotide sequence ID" value="NZ_SJKC01000003.1"/>
</dbReference>
<feature type="transmembrane region" description="Helical" evidence="7">
    <location>
        <begin position="28"/>
        <end position="48"/>
    </location>
</feature>
<accession>A0A4R0IX86</accession>
<feature type="domain" description="ABC transmembrane type-1" evidence="9">
    <location>
        <begin position="86"/>
        <end position="321"/>
    </location>
</feature>
<evidence type="ECO:0000256" key="8">
    <source>
        <dbReference type="SAM" id="MobiDB-lite"/>
    </source>
</evidence>
<dbReference type="InterPro" id="IPR051393">
    <property type="entry name" value="ABC_transporter_permease"/>
</dbReference>
<dbReference type="Gene3D" id="1.10.3720.10">
    <property type="entry name" value="MetI-like"/>
    <property type="match status" value="1"/>
</dbReference>
<feature type="transmembrane region" description="Helical" evidence="7">
    <location>
        <begin position="204"/>
        <end position="223"/>
    </location>
</feature>
<evidence type="ECO:0000256" key="4">
    <source>
        <dbReference type="ARBA" id="ARBA00022692"/>
    </source>
</evidence>
<proteinExistence type="inferred from homology"/>
<dbReference type="GO" id="GO:0005886">
    <property type="term" value="C:plasma membrane"/>
    <property type="evidence" value="ECO:0007669"/>
    <property type="project" value="UniProtKB-SubCell"/>
</dbReference>
<evidence type="ECO:0000313" key="10">
    <source>
        <dbReference type="EMBL" id="TCC36256.1"/>
    </source>
</evidence>
<dbReference type="CDD" id="cd06261">
    <property type="entry name" value="TM_PBP2"/>
    <property type="match status" value="1"/>
</dbReference>
<evidence type="ECO:0000313" key="11">
    <source>
        <dbReference type="Proteomes" id="UP000294225"/>
    </source>
</evidence>
<protein>
    <submittedName>
        <fullName evidence="10">Sugar ABC transporter permease</fullName>
    </submittedName>
</protein>
<feature type="transmembrane region" description="Helical" evidence="7">
    <location>
        <begin position="86"/>
        <end position="111"/>
    </location>
</feature>
<feature type="transmembrane region" description="Helical" evidence="7">
    <location>
        <begin position="244"/>
        <end position="265"/>
    </location>
</feature>
<evidence type="ECO:0000259" key="9">
    <source>
        <dbReference type="PROSITE" id="PS50928"/>
    </source>
</evidence>
<evidence type="ECO:0000256" key="6">
    <source>
        <dbReference type="ARBA" id="ARBA00023136"/>
    </source>
</evidence>
<reference evidence="10 11" key="1">
    <citation type="submission" date="2019-02" db="EMBL/GenBank/DDBJ databases">
        <title>Kribbella capetownensis sp. nov. and Kribbella speibonae sp. nov., isolated from soil.</title>
        <authorList>
            <person name="Curtis S.M."/>
            <person name="Norton I."/>
            <person name="Everest G.J."/>
            <person name="Meyers P.R."/>
        </authorList>
    </citation>
    <scope>NUCLEOTIDE SEQUENCE [LARGE SCALE GENOMIC DNA]</scope>
    <source>
        <strain evidence="10 11">YM55</strain>
    </source>
</reference>
<keyword evidence="5 7" id="KW-1133">Transmembrane helix</keyword>
<evidence type="ECO:0000256" key="7">
    <source>
        <dbReference type="RuleBase" id="RU363032"/>
    </source>
</evidence>
<evidence type="ECO:0000256" key="2">
    <source>
        <dbReference type="ARBA" id="ARBA00022448"/>
    </source>
</evidence>
<feature type="transmembrane region" description="Helical" evidence="7">
    <location>
        <begin position="304"/>
        <end position="324"/>
    </location>
</feature>
<name>A0A4R0IX86_9ACTN</name>
<keyword evidence="6 7" id="KW-0472">Membrane</keyword>
<dbReference type="PANTHER" id="PTHR30193">
    <property type="entry name" value="ABC TRANSPORTER PERMEASE PROTEIN"/>
    <property type="match status" value="1"/>
</dbReference>
<dbReference type="InterPro" id="IPR000515">
    <property type="entry name" value="MetI-like"/>
</dbReference>
<comment type="subcellular location">
    <subcellularLocation>
        <location evidence="1 7">Cell membrane</location>
        <topology evidence="1 7">Multi-pass membrane protein</topology>
    </subcellularLocation>
</comment>
<gene>
    <name evidence="10" type="ORF">E0H92_26730</name>
</gene>
<sequence length="332" mass="36346">MSPPKSSPRATAVEKVPERSRRRRRQSAIGLLFALPALVLLGVFHIWASLFNIAMSLTDWSLGGASFVGLRNYVELLTGPEFRNSLVVTLFFVLGTVPLTILIGLPIAYALQYRLARFRLYRVLVFTPYVVPTVASAMIWGVIFGSNPSSLANWVLSWFGAEPRQWLVDGTGVLNVLLHPIGVHLPGILGGPSVALSITMVAQIWHLLGFTVIVLLSGLTGIGEDVREAARVDGAGEFRVLRSVVVPLLSPTILFLAVISLIFAVREFNIIYVLTGGGPQGSSETLSMLMVRQFYEDNELGRGATTGTFLALTVAVLTLAQFWISRRRVHYE</sequence>
<dbReference type="Pfam" id="PF00528">
    <property type="entry name" value="BPD_transp_1"/>
    <property type="match status" value="1"/>
</dbReference>
<dbReference type="AlphaFoldDB" id="A0A4R0IX86"/>
<feature type="region of interest" description="Disordered" evidence="8">
    <location>
        <begin position="1"/>
        <end position="21"/>
    </location>
</feature>
<keyword evidence="2 7" id="KW-0813">Transport</keyword>
<dbReference type="Proteomes" id="UP000294225">
    <property type="component" value="Unassembled WGS sequence"/>
</dbReference>
<dbReference type="PANTHER" id="PTHR30193:SF37">
    <property type="entry name" value="INNER MEMBRANE ABC TRANSPORTER PERMEASE PROTEIN YCJO"/>
    <property type="match status" value="1"/>
</dbReference>
<dbReference type="GO" id="GO:0055085">
    <property type="term" value="P:transmembrane transport"/>
    <property type="evidence" value="ECO:0007669"/>
    <property type="project" value="InterPro"/>
</dbReference>
<evidence type="ECO:0000256" key="3">
    <source>
        <dbReference type="ARBA" id="ARBA00022475"/>
    </source>
</evidence>
<evidence type="ECO:0000256" key="5">
    <source>
        <dbReference type="ARBA" id="ARBA00022989"/>
    </source>
</evidence>
<dbReference type="EMBL" id="SJKC01000003">
    <property type="protein sequence ID" value="TCC36256.1"/>
    <property type="molecule type" value="Genomic_DNA"/>
</dbReference>
<comment type="caution">
    <text evidence="10">The sequence shown here is derived from an EMBL/GenBank/DDBJ whole genome shotgun (WGS) entry which is preliminary data.</text>
</comment>
<keyword evidence="4 7" id="KW-0812">Transmembrane</keyword>
<organism evidence="10 11">
    <name type="scientific">Kribbella speibonae</name>
    <dbReference type="NCBI Taxonomy" id="1572660"/>
    <lineage>
        <taxon>Bacteria</taxon>
        <taxon>Bacillati</taxon>
        <taxon>Actinomycetota</taxon>
        <taxon>Actinomycetes</taxon>
        <taxon>Propionibacteriales</taxon>
        <taxon>Kribbellaceae</taxon>
        <taxon>Kribbella</taxon>
    </lineage>
</organism>
<dbReference type="InterPro" id="IPR035906">
    <property type="entry name" value="MetI-like_sf"/>
</dbReference>
<comment type="similarity">
    <text evidence="7">Belongs to the binding-protein-dependent transport system permease family.</text>
</comment>
<dbReference type="SUPFAM" id="SSF161098">
    <property type="entry name" value="MetI-like"/>
    <property type="match status" value="1"/>
</dbReference>
<keyword evidence="3" id="KW-1003">Cell membrane</keyword>
<feature type="transmembrane region" description="Helical" evidence="7">
    <location>
        <begin position="123"/>
        <end position="144"/>
    </location>
</feature>